<dbReference type="SUPFAM" id="SSF53098">
    <property type="entry name" value="Ribonuclease H-like"/>
    <property type="match status" value="1"/>
</dbReference>
<reference evidence="2 3" key="1">
    <citation type="journal article" date="2016" name="Nat. Commun.">
        <title>Thousands of microbial genomes shed light on interconnected biogeochemical processes in an aquifer system.</title>
        <authorList>
            <person name="Anantharaman K."/>
            <person name="Brown C.T."/>
            <person name="Hug L.A."/>
            <person name="Sharon I."/>
            <person name="Castelle C.J."/>
            <person name="Probst A.J."/>
            <person name="Thomas B.C."/>
            <person name="Singh A."/>
            <person name="Wilkins M.J."/>
            <person name="Karaoz U."/>
            <person name="Brodie E.L."/>
            <person name="Williams K.H."/>
            <person name="Hubbard S.S."/>
            <person name="Banfield J.F."/>
        </authorList>
    </citation>
    <scope>NUCLEOTIDE SEQUENCE [LARGE SCALE GENOMIC DNA]</scope>
</reference>
<dbReference type="CDD" id="cd09279">
    <property type="entry name" value="RNase_HI_like"/>
    <property type="match status" value="1"/>
</dbReference>
<evidence type="ECO:0000313" key="2">
    <source>
        <dbReference type="EMBL" id="OGY94261.1"/>
    </source>
</evidence>
<organism evidence="2 3">
    <name type="scientific">Candidatus Komeilibacteria bacterium RIFOXYC1_FULL_37_11</name>
    <dbReference type="NCBI Taxonomy" id="1798555"/>
    <lineage>
        <taxon>Bacteria</taxon>
        <taxon>Candidatus Komeiliibacteriota</taxon>
    </lineage>
</organism>
<dbReference type="AlphaFoldDB" id="A0A1G2BZB9"/>
<gene>
    <name evidence="2" type="ORF">A2406_02060</name>
</gene>
<dbReference type="Gene3D" id="3.30.420.10">
    <property type="entry name" value="Ribonuclease H-like superfamily/Ribonuclease H"/>
    <property type="match status" value="1"/>
</dbReference>
<proteinExistence type="predicted"/>
<evidence type="ECO:0000259" key="1">
    <source>
        <dbReference type="PROSITE" id="PS50879"/>
    </source>
</evidence>
<dbReference type="InterPro" id="IPR002156">
    <property type="entry name" value="RNaseH_domain"/>
</dbReference>
<protein>
    <recommendedName>
        <fullName evidence="1">RNase H type-1 domain-containing protein</fullName>
    </recommendedName>
</protein>
<dbReference type="InterPro" id="IPR012337">
    <property type="entry name" value="RNaseH-like_sf"/>
</dbReference>
<dbReference type="Proteomes" id="UP000177626">
    <property type="component" value="Unassembled WGS sequence"/>
</dbReference>
<dbReference type="PANTHER" id="PTHR46387">
    <property type="entry name" value="POLYNUCLEOTIDYL TRANSFERASE, RIBONUCLEASE H-LIKE SUPERFAMILY PROTEIN"/>
    <property type="match status" value="1"/>
</dbReference>
<feature type="domain" description="RNase H type-1" evidence="1">
    <location>
        <begin position="6"/>
        <end position="136"/>
    </location>
</feature>
<dbReference type="PROSITE" id="PS50879">
    <property type="entry name" value="RNASE_H_1"/>
    <property type="match status" value="1"/>
</dbReference>
<comment type="caution">
    <text evidence="2">The sequence shown here is derived from an EMBL/GenBank/DDBJ whole genome shotgun (WGS) entry which is preliminary data.</text>
</comment>
<name>A0A1G2BZB9_9BACT</name>
<dbReference type="InterPro" id="IPR036397">
    <property type="entry name" value="RNaseH_sf"/>
</dbReference>
<dbReference type="EMBL" id="MHKQ01000010">
    <property type="protein sequence ID" value="OGY94261.1"/>
    <property type="molecule type" value="Genomic_DNA"/>
</dbReference>
<dbReference type="PANTHER" id="PTHR46387:SF2">
    <property type="entry name" value="RIBONUCLEASE HI"/>
    <property type="match status" value="1"/>
</dbReference>
<dbReference type="GO" id="GO:0003676">
    <property type="term" value="F:nucleic acid binding"/>
    <property type="evidence" value="ECO:0007669"/>
    <property type="project" value="InterPro"/>
</dbReference>
<evidence type="ECO:0000313" key="3">
    <source>
        <dbReference type="Proteomes" id="UP000177626"/>
    </source>
</evidence>
<sequence>MVSPSTKSAARLFTDGGARGNPGPAAIGGVLYQGKEKIDTFSEYIGETTNNQAEYAALIKGLELALASNIKELSCYLDSELVVKQLNKEYKVKEVGLAKTFVKAWNLAIQFKKISFKHIRRELNKEADALVNKALDSR</sequence>
<dbReference type="Pfam" id="PF13456">
    <property type="entry name" value="RVT_3"/>
    <property type="match status" value="1"/>
</dbReference>
<accession>A0A1G2BZB9</accession>
<dbReference type="GO" id="GO:0004523">
    <property type="term" value="F:RNA-DNA hybrid ribonuclease activity"/>
    <property type="evidence" value="ECO:0007669"/>
    <property type="project" value="InterPro"/>
</dbReference>